<dbReference type="SUPFAM" id="SSF56219">
    <property type="entry name" value="DNase I-like"/>
    <property type="match status" value="1"/>
</dbReference>
<keyword evidence="3" id="KW-1185">Reference proteome</keyword>
<sequence>MEYQTVKLLLLAGGMYITNIYSPPSTPLSLKSTNNHNTRHLIVGDFNSHSPSWEFASMDSRGGNLEDWMTENQLILINKPDDTPTFFSRSSKSLSTPDLAMATDDVHSLTERRSSTAVTKTGRQINVFLDFLLLQHRTTRVYLDGHISHRIRLQQGVPQVGVISTTLFLVFINDIHDGISRHISRALHADDLAIWNAEKNLPTATYRMQEALNTVAARALNWGVVINETKEQLVDLHFPFIHLARAN</sequence>
<evidence type="ECO:0000313" key="3">
    <source>
        <dbReference type="Proteomes" id="UP000762676"/>
    </source>
</evidence>
<organism evidence="2 3">
    <name type="scientific">Elysia marginata</name>
    <dbReference type="NCBI Taxonomy" id="1093978"/>
    <lineage>
        <taxon>Eukaryota</taxon>
        <taxon>Metazoa</taxon>
        <taxon>Spiralia</taxon>
        <taxon>Lophotrochozoa</taxon>
        <taxon>Mollusca</taxon>
        <taxon>Gastropoda</taxon>
        <taxon>Heterobranchia</taxon>
        <taxon>Euthyneura</taxon>
        <taxon>Panpulmonata</taxon>
        <taxon>Sacoglossa</taxon>
        <taxon>Placobranchoidea</taxon>
        <taxon>Plakobranchidae</taxon>
        <taxon>Elysia</taxon>
    </lineage>
</organism>
<dbReference type="InterPro" id="IPR052560">
    <property type="entry name" value="RdDP_mobile_element"/>
</dbReference>
<dbReference type="EMBL" id="BMAT01002989">
    <property type="protein sequence ID" value="GFS18327.1"/>
    <property type="molecule type" value="Genomic_DNA"/>
</dbReference>
<gene>
    <name evidence="2" type="ORF">ElyMa_001519100</name>
</gene>
<dbReference type="GO" id="GO:0003964">
    <property type="term" value="F:RNA-directed DNA polymerase activity"/>
    <property type="evidence" value="ECO:0007669"/>
    <property type="project" value="UniProtKB-KW"/>
</dbReference>
<feature type="domain" description="Reverse transcriptase" evidence="1">
    <location>
        <begin position="1"/>
        <end position="245"/>
    </location>
</feature>
<keyword evidence="2" id="KW-0548">Nucleotidyltransferase</keyword>
<keyword evidence="2" id="KW-0808">Transferase</keyword>
<evidence type="ECO:0000259" key="1">
    <source>
        <dbReference type="PROSITE" id="PS50878"/>
    </source>
</evidence>
<dbReference type="AlphaFoldDB" id="A0AAV4JBI4"/>
<dbReference type="PROSITE" id="PS50878">
    <property type="entry name" value="RT_POL"/>
    <property type="match status" value="1"/>
</dbReference>
<name>A0AAV4JBI4_9GAST</name>
<comment type="caution">
    <text evidence="2">The sequence shown here is derived from an EMBL/GenBank/DDBJ whole genome shotgun (WGS) entry which is preliminary data.</text>
</comment>
<dbReference type="Pfam" id="PF14529">
    <property type="entry name" value="Exo_endo_phos_2"/>
    <property type="match status" value="1"/>
</dbReference>
<dbReference type="PANTHER" id="PTHR36688">
    <property type="entry name" value="ENDO/EXONUCLEASE/PHOSPHATASE DOMAIN-CONTAINING PROTEIN"/>
    <property type="match status" value="1"/>
</dbReference>
<dbReference type="PANTHER" id="PTHR36688:SF2">
    <property type="entry name" value="ENDONUCLEASE_EXONUCLEASE_PHOSPHATASE DOMAIN-CONTAINING PROTEIN"/>
    <property type="match status" value="1"/>
</dbReference>
<dbReference type="Gene3D" id="3.60.10.10">
    <property type="entry name" value="Endonuclease/exonuclease/phosphatase"/>
    <property type="match status" value="1"/>
</dbReference>
<dbReference type="InterPro" id="IPR005135">
    <property type="entry name" value="Endo/exonuclease/phosphatase"/>
</dbReference>
<dbReference type="Proteomes" id="UP000762676">
    <property type="component" value="Unassembled WGS sequence"/>
</dbReference>
<evidence type="ECO:0000313" key="2">
    <source>
        <dbReference type="EMBL" id="GFS18327.1"/>
    </source>
</evidence>
<keyword evidence="2" id="KW-0695">RNA-directed DNA polymerase</keyword>
<dbReference type="InterPro" id="IPR000477">
    <property type="entry name" value="RT_dom"/>
</dbReference>
<reference evidence="2 3" key="1">
    <citation type="journal article" date="2021" name="Elife">
        <title>Chloroplast acquisition without the gene transfer in kleptoplastic sea slugs, Plakobranchus ocellatus.</title>
        <authorList>
            <person name="Maeda T."/>
            <person name="Takahashi S."/>
            <person name="Yoshida T."/>
            <person name="Shimamura S."/>
            <person name="Takaki Y."/>
            <person name="Nagai Y."/>
            <person name="Toyoda A."/>
            <person name="Suzuki Y."/>
            <person name="Arimoto A."/>
            <person name="Ishii H."/>
            <person name="Satoh N."/>
            <person name="Nishiyama T."/>
            <person name="Hasebe M."/>
            <person name="Maruyama T."/>
            <person name="Minagawa J."/>
            <person name="Obokata J."/>
            <person name="Shigenobu S."/>
        </authorList>
    </citation>
    <scope>NUCLEOTIDE SEQUENCE [LARGE SCALE GENOMIC DNA]</scope>
</reference>
<protein>
    <submittedName>
        <fullName evidence="2">RNA-directed DNA polymerase from mobile element jockey</fullName>
    </submittedName>
</protein>
<proteinExistence type="predicted"/>
<dbReference type="InterPro" id="IPR036691">
    <property type="entry name" value="Endo/exonu/phosph_ase_sf"/>
</dbReference>
<accession>A0AAV4JBI4</accession>